<reference evidence="1" key="1">
    <citation type="submission" date="2021-05" db="EMBL/GenBank/DDBJ databases">
        <title>Draft genomes of bacteria isolated from model marine particles.</title>
        <authorList>
            <person name="Datta M.S."/>
            <person name="Schwartzman J.A."/>
            <person name="Enke T.N."/>
            <person name="Saavedra J."/>
            <person name="Cermak N."/>
            <person name="Cordero O.X."/>
        </authorList>
    </citation>
    <scope>NUCLEOTIDE SEQUENCE</scope>
    <source>
        <strain evidence="1">I2M19</strain>
    </source>
</reference>
<protein>
    <submittedName>
        <fullName evidence="1">Uncharacterized protein</fullName>
    </submittedName>
</protein>
<keyword evidence="2" id="KW-1185">Reference proteome</keyword>
<accession>A0ACC5U5P5</accession>
<sequence>MKTLSKENIKFIDTYLENSGIDFIDIRYEMIDHVASEIEARIENGDDRTFYYIFKDYMAENKSKLLKYNSKYHWIGDRLIWNRLLKKSFSLRGLIIFAAIFMSFNLIELYVSKVYLIRILKDAPLVIMVIIGVFYSTFMRTKNEKYSLIERMGLFFFIVFYGINLFFNRFTAPMGYVTHDLILMKIKTTFLIFILVLLTLCTLEFKKDYHLKYGIDNS</sequence>
<dbReference type="EMBL" id="JAHKPD010000008">
    <property type="protein sequence ID" value="MBU2949604.1"/>
    <property type="molecule type" value="Genomic_DNA"/>
</dbReference>
<comment type="caution">
    <text evidence="1">The sequence shown here is derived from an EMBL/GenBank/DDBJ whole genome shotgun (WGS) entry which is preliminary data.</text>
</comment>
<gene>
    <name evidence="1" type="ORF">KO493_02705</name>
</gene>
<evidence type="ECO:0000313" key="1">
    <source>
        <dbReference type="EMBL" id="MBU2949604.1"/>
    </source>
</evidence>
<organism evidence="1 2">
    <name type="scientific">Pseudotamlana agarivorans</name>
    <dbReference type="NCBI Taxonomy" id="481183"/>
    <lineage>
        <taxon>Bacteria</taxon>
        <taxon>Pseudomonadati</taxon>
        <taxon>Bacteroidota</taxon>
        <taxon>Flavobacteriia</taxon>
        <taxon>Flavobacteriales</taxon>
        <taxon>Flavobacteriaceae</taxon>
        <taxon>Pseudotamlana</taxon>
    </lineage>
</organism>
<dbReference type="Proteomes" id="UP001647509">
    <property type="component" value="Unassembled WGS sequence"/>
</dbReference>
<name>A0ACC5U5P5_9FLAO</name>
<proteinExistence type="predicted"/>
<evidence type="ECO:0000313" key="2">
    <source>
        <dbReference type="Proteomes" id="UP001647509"/>
    </source>
</evidence>